<feature type="domain" description="DUF4412" evidence="2">
    <location>
        <begin position="76"/>
        <end position="214"/>
    </location>
</feature>
<keyword evidence="4" id="KW-1185">Reference proteome</keyword>
<evidence type="ECO:0000313" key="3">
    <source>
        <dbReference type="EMBL" id="CAL2079937.1"/>
    </source>
</evidence>
<evidence type="ECO:0000259" key="2">
    <source>
        <dbReference type="Pfam" id="PF14371"/>
    </source>
</evidence>
<keyword evidence="1" id="KW-0732">Signal</keyword>
<sequence>MITKKLFRTTLIIGLLAFNPIQSNAQFWKKVTKRLQNKAENKTLDKIDQKADKAMDKALDDKPNKTKKKGKDTFEFKGSVTIEASNETNETAKFNLLFHKDAEVFCMEMKVDKTNQIYNVITPSKVISFMDVSGMKIKKENNTLEFDNTDKVPTEHGEFSKSGKTKEILGYECHEYIYSNDEGQASIWITKKFPIKSKYAPLLGMTKDTKLKGFILELNYTSKDGEKANIKVVNIEKDKKVKIKAEDYKSMF</sequence>
<dbReference type="Proteomes" id="UP001497416">
    <property type="component" value="Unassembled WGS sequence"/>
</dbReference>
<organism evidence="3 4">
    <name type="scientific">Tenacibaculum platacis</name>
    <dbReference type="NCBI Taxonomy" id="3137852"/>
    <lineage>
        <taxon>Bacteria</taxon>
        <taxon>Pseudomonadati</taxon>
        <taxon>Bacteroidota</taxon>
        <taxon>Flavobacteriia</taxon>
        <taxon>Flavobacteriales</taxon>
        <taxon>Flavobacteriaceae</taxon>
        <taxon>Tenacibaculum</taxon>
    </lineage>
</organism>
<feature type="signal peptide" evidence="1">
    <location>
        <begin position="1"/>
        <end position="25"/>
    </location>
</feature>
<comment type="caution">
    <text evidence="3">The sequence shown here is derived from an EMBL/GenBank/DDBJ whole genome shotgun (WGS) entry which is preliminary data.</text>
</comment>
<dbReference type="EMBL" id="CAXIXY010000003">
    <property type="protein sequence ID" value="CAL2079937.1"/>
    <property type="molecule type" value="Genomic_DNA"/>
</dbReference>
<reference evidence="3 4" key="1">
    <citation type="submission" date="2024-05" db="EMBL/GenBank/DDBJ databases">
        <authorList>
            <person name="Duchaud E."/>
        </authorList>
    </citation>
    <scope>NUCLEOTIDE SEQUENCE [LARGE SCALE GENOMIC DNA]</scope>
    <source>
        <strain evidence="3">Ena-SAMPLE-TAB-13-05-2024-13:56:06:370-140302</strain>
    </source>
</reference>
<gene>
    <name evidence="3" type="ORF">T190607A01A_10946</name>
</gene>
<accession>A0ABM9NUU6</accession>
<dbReference type="InterPro" id="IPR025524">
    <property type="entry name" value="DUF4412"/>
</dbReference>
<dbReference type="RefSeq" id="WP_348710687.1">
    <property type="nucleotide sequence ID" value="NZ_CAXIXY010000003.1"/>
</dbReference>
<feature type="chain" id="PRO_5045237301" evidence="1">
    <location>
        <begin position="26"/>
        <end position="252"/>
    </location>
</feature>
<evidence type="ECO:0000256" key="1">
    <source>
        <dbReference type="SAM" id="SignalP"/>
    </source>
</evidence>
<protein>
    <submittedName>
        <fullName evidence="3">DUF4412 domain-containing protein</fullName>
    </submittedName>
</protein>
<name>A0ABM9NUU6_9FLAO</name>
<evidence type="ECO:0000313" key="4">
    <source>
        <dbReference type="Proteomes" id="UP001497416"/>
    </source>
</evidence>
<proteinExistence type="predicted"/>
<dbReference type="Pfam" id="PF14371">
    <property type="entry name" value="DUF4412"/>
    <property type="match status" value="1"/>
</dbReference>